<dbReference type="InterPro" id="IPR023997">
    <property type="entry name" value="TonB-dep_OMP_SusC/RagA_CS"/>
</dbReference>
<feature type="domain" description="TonB-dependent receptor plug" evidence="4">
    <location>
        <begin position="125"/>
        <end position="234"/>
    </location>
</feature>
<feature type="chain" id="PRO_5047402604" evidence="3">
    <location>
        <begin position="28"/>
        <end position="1034"/>
    </location>
</feature>
<comment type="subcellular location">
    <subcellularLocation>
        <location evidence="2">Cell outer membrane</location>
        <topology evidence="2">Multi-pass membrane protein</topology>
    </subcellularLocation>
</comment>
<comment type="similarity">
    <text evidence="2">Belongs to the TonB-dependent receptor family.</text>
</comment>
<comment type="caution">
    <text evidence="5">The sequence shown here is derived from an EMBL/GenBank/DDBJ whole genome shotgun (WGS) entry which is preliminary data.</text>
</comment>
<organism evidence="5 6">
    <name type="scientific">Compostibacter hankyongensis</name>
    <dbReference type="NCBI Taxonomy" id="1007089"/>
    <lineage>
        <taxon>Bacteria</taxon>
        <taxon>Pseudomonadati</taxon>
        <taxon>Bacteroidota</taxon>
        <taxon>Chitinophagia</taxon>
        <taxon>Chitinophagales</taxon>
        <taxon>Chitinophagaceae</taxon>
        <taxon>Compostibacter</taxon>
    </lineage>
</organism>
<evidence type="ECO:0000313" key="5">
    <source>
        <dbReference type="EMBL" id="GAA4316172.1"/>
    </source>
</evidence>
<keyword evidence="2" id="KW-1134">Transmembrane beta strand</keyword>
<keyword evidence="2" id="KW-0472">Membrane</keyword>
<gene>
    <name evidence="5" type="ORF">GCM10023143_27950</name>
</gene>
<dbReference type="Proteomes" id="UP001501207">
    <property type="component" value="Unassembled WGS sequence"/>
</dbReference>
<dbReference type="Gene3D" id="2.170.130.10">
    <property type="entry name" value="TonB-dependent receptor, plug domain"/>
    <property type="match status" value="1"/>
</dbReference>
<dbReference type="InterPro" id="IPR037066">
    <property type="entry name" value="Plug_dom_sf"/>
</dbReference>
<keyword evidence="5" id="KW-0675">Receptor</keyword>
<evidence type="ECO:0000256" key="3">
    <source>
        <dbReference type="SAM" id="SignalP"/>
    </source>
</evidence>
<dbReference type="SUPFAM" id="SSF49464">
    <property type="entry name" value="Carboxypeptidase regulatory domain-like"/>
    <property type="match status" value="1"/>
</dbReference>
<dbReference type="NCBIfam" id="TIGR04056">
    <property type="entry name" value="OMP_RagA_SusC"/>
    <property type="match status" value="1"/>
</dbReference>
<accession>A0ABP8G2U9</accession>
<dbReference type="InterPro" id="IPR008969">
    <property type="entry name" value="CarboxyPept-like_regulatory"/>
</dbReference>
<keyword evidence="2" id="KW-0813">Transport</keyword>
<dbReference type="PANTHER" id="PTHR30069">
    <property type="entry name" value="TONB-DEPENDENT OUTER MEMBRANE RECEPTOR"/>
    <property type="match status" value="1"/>
</dbReference>
<dbReference type="Gene3D" id="2.60.40.1120">
    <property type="entry name" value="Carboxypeptidase-like, regulatory domain"/>
    <property type="match status" value="1"/>
</dbReference>
<dbReference type="PROSITE" id="PS52016">
    <property type="entry name" value="TONB_DEPENDENT_REC_3"/>
    <property type="match status" value="1"/>
</dbReference>
<dbReference type="InterPro" id="IPR039426">
    <property type="entry name" value="TonB-dep_rcpt-like"/>
</dbReference>
<dbReference type="EMBL" id="BAABFN010000007">
    <property type="protein sequence ID" value="GAA4316172.1"/>
    <property type="molecule type" value="Genomic_DNA"/>
</dbReference>
<protein>
    <submittedName>
        <fullName evidence="5">TonB-dependent receptor</fullName>
    </submittedName>
</protein>
<evidence type="ECO:0000313" key="6">
    <source>
        <dbReference type="Proteomes" id="UP001501207"/>
    </source>
</evidence>
<proteinExistence type="inferred from homology"/>
<name>A0ABP8G2U9_9BACT</name>
<dbReference type="NCBIfam" id="TIGR04057">
    <property type="entry name" value="SusC_RagA_signa"/>
    <property type="match status" value="1"/>
</dbReference>
<evidence type="ECO:0000256" key="1">
    <source>
        <dbReference type="ARBA" id="ARBA00022729"/>
    </source>
</evidence>
<evidence type="ECO:0000259" key="4">
    <source>
        <dbReference type="Pfam" id="PF07715"/>
    </source>
</evidence>
<keyword evidence="2" id="KW-0812">Transmembrane</keyword>
<keyword evidence="6" id="KW-1185">Reference proteome</keyword>
<dbReference type="PROSITE" id="PS51257">
    <property type="entry name" value="PROKAR_LIPOPROTEIN"/>
    <property type="match status" value="1"/>
</dbReference>
<keyword evidence="2" id="KW-0998">Cell outer membrane</keyword>
<evidence type="ECO:0000256" key="2">
    <source>
        <dbReference type="PROSITE-ProRule" id="PRU01360"/>
    </source>
</evidence>
<sequence length="1034" mass="114950">MKHISILNITMLLILAMIGCLPLSVRAQDSSAAIQGVVSDPFGKPLLGVLVNSGNGRNGTSTDAGGAYTLTLDDGSDVLIFSKRGYLIHKTAIGDRKEINISLERDVHKKDEVVDLGYTTQLRNEVSGAVATVSGEELERAPVANFTQTLPGRLPGLTTQEVYSELSRATTNLYIRGLSAARDNGPLVVIDGIVNAYNSNQSLEYISPNEIESITLLKDASTEALYGIEGANGVIVVKTKRGRKGKLQVSARFDQSLQQVTTRPAFYSAADYATMRNQAAINDGETPFFTDEQIEKYRSGNDPSYPNNNWYDRYMKDFAVMQRVGVNVTGGDDRIQYFSNLNIMHQGGQFKTDQTRYNPNANDVWVNYRSNVDMNINRYLKAYVRLSGNIKRERTPGKSNEDVYGSIFKIPSNMYGPVTPPVLDDTGGIADPGGQVLTTQQVNDPTYGMLNRTGYVRHTVTNISSQFGLDLDMGFLTKGLSLSGVFAYQTNSVGSLSTTQDYERWTRTDDLETLDFVKKGGETNTPLAYSKSHSYYYHLSYNARLNYNRTFGRHQVSGMAYAFYQNLTKADVSSPLLLPYNRLSSGLEGTYGYDGRYFVKLDVGYSGSEQYARDKRFIATPAVSAAWVLSNETFLKGVSWLSNLKLRASYGKTANDRSDLARFAYLDDIRVTRGGPLAYLQYYIDEGLKGNPGIQAEVSKKMNFGIDIGLFNALSVSVDVFRERMDNMIVEDSSAIPAYQGIPLEDYPGTNTGAFENKGYEISVTYDKVLSRNLSFSVGGMLSYARNTVLDVNEPPKTEDYTYKKWREGYAYGQQFGYLVDYSNGNGFFNTKAELDNSPAYSFGQPRLGDLRYRDLNNDGIIDERDQAPVGTGLLPRVVYSMSAGVTYHAFELNVLFQGVGDYSTMMNGTGIWETDYDGVFGALHAHAWTAERYANHEKITWPALSLNKSVSQELSDFVNYNRAYLRLKNVELAYTLPASLSKKISMDQIRVLLSGQNLVTWDKMKSKDFGPEGGGYLSFPVYRVYNIGVNVTF</sequence>
<dbReference type="InterPro" id="IPR023996">
    <property type="entry name" value="TonB-dep_OMP_SusC/RagA"/>
</dbReference>
<dbReference type="InterPro" id="IPR012910">
    <property type="entry name" value="Plug_dom"/>
</dbReference>
<keyword evidence="1 3" id="KW-0732">Signal</keyword>
<dbReference type="PANTHER" id="PTHR30069:SF29">
    <property type="entry name" value="HEMOGLOBIN AND HEMOGLOBIN-HAPTOGLOBIN-BINDING PROTEIN 1-RELATED"/>
    <property type="match status" value="1"/>
</dbReference>
<dbReference type="SUPFAM" id="SSF56935">
    <property type="entry name" value="Porins"/>
    <property type="match status" value="1"/>
</dbReference>
<reference evidence="6" key="1">
    <citation type="journal article" date="2019" name="Int. J. Syst. Evol. Microbiol.">
        <title>The Global Catalogue of Microorganisms (GCM) 10K type strain sequencing project: providing services to taxonomists for standard genome sequencing and annotation.</title>
        <authorList>
            <consortium name="The Broad Institute Genomics Platform"/>
            <consortium name="The Broad Institute Genome Sequencing Center for Infectious Disease"/>
            <person name="Wu L."/>
            <person name="Ma J."/>
        </authorList>
    </citation>
    <scope>NUCLEOTIDE SEQUENCE [LARGE SCALE GENOMIC DNA]</scope>
    <source>
        <strain evidence="6">JCM 17664</strain>
    </source>
</reference>
<dbReference type="Pfam" id="PF07715">
    <property type="entry name" value="Plug"/>
    <property type="match status" value="1"/>
</dbReference>
<dbReference type="RefSeq" id="WP_344980374.1">
    <property type="nucleotide sequence ID" value="NZ_BAABFN010000007.1"/>
</dbReference>
<feature type="signal peptide" evidence="3">
    <location>
        <begin position="1"/>
        <end position="27"/>
    </location>
</feature>